<dbReference type="AlphaFoldDB" id="A0A813HFA8"/>
<protein>
    <submittedName>
        <fullName evidence="2">Uncharacterized protein</fullName>
    </submittedName>
</protein>
<feature type="region of interest" description="Disordered" evidence="1">
    <location>
        <begin position="226"/>
        <end position="270"/>
    </location>
</feature>
<gene>
    <name evidence="2" type="ORF">PGLA1383_LOCUS51766</name>
</gene>
<accession>A0A813HFA8</accession>
<evidence type="ECO:0000256" key="1">
    <source>
        <dbReference type="SAM" id="MobiDB-lite"/>
    </source>
</evidence>
<reference evidence="2" key="1">
    <citation type="submission" date="2021-02" db="EMBL/GenBank/DDBJ databases">
        <authorList>
            <person name="Dougan E. K."/>
            <person name="Rhodes N."/>
            <person name="Thang M."/>
            <person name="Chan C."/>
        </authorList>
    </citation>
    <scope>NUCLEOTIDE SEQUENCE</scope>
</reference>
<dbReference type="EMBL" id="CAJNNV010031446">
    <property type="protein sequence ID" value="CAE8636279.1"/>
    <property type="molecule type" value="Genomic_DNA"/>
</dbReference>
<proteinExistence type="predicted"/>
<organism evidence="2 3">
    <name type="scientific">Polarella glacialis</name>
    <name type="common">Dinoflagellate</name>
    <dbReference type="NCBI Taxonomy" id="89957"/>
    <lineage>
        <taxon>Eukaryota</taxon>
        <taxon>Sar</taxon>
        <taxon>Alveolata</taxon>
        <taxon>Dinophyceae</taxon>
        <taxon>Suessiales</taxon>
        <taxon>Suessiaceae</taxon>
        <taxon>Polarella</taxon>
    </lineage>
</organism>
<keyword evidence="3" id="KW-1185">Reference proteome</keyword>
<sequence length="489" mass="53337">MPLAPRELKRTKLARSGPGGYSKLVLNGEQAAFAAIPILRKSDGILLCVPGSVDLAAVRAQFNGVEEVVRGGHTCEIVDPLDSENVIELAFLDCGPAIHSHLWRIADFEDEVLLFSSQVVGDIWPDGAAVRAAAVQWLQNEGHGFVTADESEAPPPPKRAPKASNGSGGGSSSTSNKELLEAFEGMLNQRFSPLEARLAKIEQKPPLPVQDDDAESERVGALKYGRAKALAGRPPVRFSDEAPSSSKGKRQEKPEGLFGEEGDQEVLEDSSTDDLFKMALLKMLQSTGGANKCKKKKKTNPGLTDFEDGSDEEEEGGPKMSSLAGAKGVENADKLRHAMRTNQEAFIERMEGRMAEAVGVEEVTSKTPFAYINRLAMGKQRSLGFMTHLLASIHSAHIKGNPRSARLLVLQGIAAIEMYLLEEDWTAAWRLTHLEQPPWANWSALDAAAVRREHVRPRITDPVWLSAYLADLKERILARVAARARTSRR</sequence>
<comment type="caution">
    <text evidence="2">The sequence shown here is derived from an EMBL/GenBank/DDBJ whole genome shotgun (WGS) entry which is preliminary data.</text>
</comment>
<evidence type="ECO:0000313" key="3">
    <source>
        <dbReference type="Proteomes" id="UP000654075"/>
    </source>
</evidence>
<feature type="region of interest" description="Disordered" evidence="1">
    <location>
        <begin position="289"/>
        <end position="331"/>
    </location>
</feature>
<name>A0A813HFA8_POLGL</name>
<dbReference type="OrthoDB" id="437539at2759"/>
<feature type="region of interest" description="Disordered" evidence="1">
    <location>
        <begin position="146"/>
        <end position="175"/>
    </location>
</feature>
<feature type="compositionally biased region" description="Acidic residues" evidence="1">
    <location>
        <begin position="258"/>
        <end position="270"/>
    </location>
</feature>
<dbReference type="Proteomes" id="UP000654075">
    <property type="component" value="Unassembled WGS sequence"/>
</dbReference>
<feature type="compositionally biased region" description="Acidic residues" evidence="1">
    <location>
        <begin position="305"/>
        <end position="315"/>
    </location>
</feature>
<evidence type="ECO:0000313" key="2">
    <source>
        <dbReference type="EMBL" id="CAE8636279.1"/>
    </source>
</evidence>